<keyword evidence="3" id="KW-1185">Reference proteome</keyword>
<dbReference type="RefSeq" id="WP_147062893.1">
    <property type="nucleotide sequence ID" value="NZ_BAABDN010000001.1"/>
</dbReference>
<dbReference type="EMBL" id="BKBA01000003">
    <property type="protein sequence ID" value="GEQ13082.1"/>
    <property type="molecule type" value="Genomic_DNA"/>
</dbReference>
<feature type="domain" description="LUD" evidence="1">
    <location>
        <begin position="44"/>
        <end position="213"/>
    </location>
</feature>
<dbReference type="Proteomes" id="UP000321793">
    <property type="component" value="Unassembled WGS sequence"/>
</dbReference>
<protein>
    <recommendedName>
        <fullName evidence="1">LUD domain-containing protein</fullName>
    </recommendedName>
</protein>
<dbReference type="InterPro" id="IPR037171">
    <property type="entry name" value="NagB/RpiA_transferase-like"/>
</dbReference>
<dbReference type="PANTHER" id="PTHR43682:SF1">
    <property type="entry name" value="LACTATE UTILIZATION PROTEIN C"/>
    <property type="match status" value="1"/>
</dbReference>
<dbReference type="Gene3D" id="3.40.50.10420">
    <property type="entry name" value="NagB/RpiA/CoA transferase-like"/>
    <property type="match status" value="1"/>
</dbReference>
<dbReference type="SUPFAM" id="SSF100950">
    <property type="entry name" value="NagB/RpiA/CoA transferase-like"/>
    <property type="match status" value="1"/>
</dbReference>
<proteinExistence type="predicted"/>
<dbReference type="InterPro" id="IPR003741">
    <property type="entry name" value="LUD_dom"/>
</dbReference>
<name>A0A512SYS2_9MICO</name>
<dbReference type="PANTHER" id="PTHR43682">
    <property type="entry name" value="LACTATE UTILIZATION PROTEIN C"/>
    <property type="match status" value="1"/>
</dbReference>
<organism evidence="2 3">
    <name type="scientific">Knoellia locipacati</name>
    <dbReference type="NCBI Taxonomy" id="882824"/>
    <lineage>
        <taxon>Bacteria</taxon>
        <taxon>Bacillati</taxon>
        <taxon>Actinomycetota</taxon>
        <taxon>Actinomycetes</taxon>
        <taxon>Micrococcales</taxon>
        <taxon>Intrasporangiaceae</taxon>
        <taxon>Knoellia</taxon>
    </lineage>
</organism>
<dbReference type="OrthoDB" id="9794187at2"/>
<dbReference type="InterPro" id="IPR024185">
    <property type="entry name" value="FTHF_cligase-like_sf"/>
</dbReference>
<dbReference type="Pfam" id="PF02589">
    <property type="entry name" value="LUD_dom"/>
    <property type="match status" value="1"/>
</dbReference>
<evidence type="ECO:0000259" key="1">
    <source>
        <dbReference type="Pfam" id="PF02589"/>
    </source>
</evidence>
<comment type="caution">
    <text evidence="2">The sequence shown here is derived from an EMBL/GenBank/DDBJ whole genome shotgun (WGS) entry which is preliminary data.</text>
</comment>
<sequence>MSARDEILARVRAATADVTTPVGARANNRPTGHEVSPGRTRTLDLFAENVADYRAEVLRVPAGEVAATVAEVLRARGLGSVVVPTGLDTGWRTALAEVSTVVTEGEAGSAAELDRVDAVVTACAVGIARTGTIVLDHGPDQGRRELSLVPDTHVCVIRADQVVHDVPEALTRLGAPPHRGRPLTWVSGPSATSDIELERVEGVHGPRTLVVVIAGAIP</sequence>
<evidence type="ECO:0000313" key="3">
    <source>
        <dbReference type="Proteomes" id="UP000321793"/>
    </source>
</evidence>
<reference evidence="2 3" key="1">
    <citation type="submission" date="2019-07" db="EMBL/GenBank/DDBJ databases">
        <title>Whole genome shotgun sequence of Knoellia locipacati NBRC 109775.</title>
        <authorList>
            <person name="Hosoyama A."/>
            <person name="Uohara A."/>
            <person name="Ohji S."/>
            <person name="Ichikawa N."/>
        </authorList>
    </citation>
    <scope>NUCLEOTIDE SEQUENCE [LARGE SCALE GENOMIC DNA]</scope>
    <source>
        <strain evidence="2 3">NBRC 109775</strain>
    </source>
</reference>
<evidence type="ECO:0000313" key="2">
    <source>
        <dbReference type="EMBL" id="GEQ13082.1"/>
    </source>
</evidence>
<dbReference type="AlphaFoldDB" id="A0A512SYS2"/>
<gene>
    <name evidence="2" type="ORF">KLO01_11290</name>
</gene>
<accession>A0A512SYS2</accession>